<comment type="caution">
    <text evidence="2">The sequence shown here is derived from an EMBL/GenBank/DDBJ whole genome shotgun (WGS) entry which is preliminary data.</text>
</comment>
<dbReference type="RefSeq" id="WP_206928476.1">
    <property type="nucleotide sequence ID" value="NZ_JAEKJW010000004.1"/>
</dbReference>
<keyword evidence="1 2" id="KW-0808">Transferase</keyword>
<organism evidence="2 3">
    <name type="scientific">Thalassospira povalilytica</name>
    <dbReference type="NCBI Taxonomy" id="732237"/>
    <lineage>
        <taxon>Bacteria</taxon>
        <taxon>Pseudomonadati</taxon>
        <taxon>Pseudomonadota</taxon>
        <taxon>Alphaproteobacteria</taxon>
        <taxon>Rhodospirillales</taxon>
        <taxon>Thalassospiraceae</taxon>
        <taxon>Thalassospira</taxon>
    </lineage>
</organism>
<proteinExistence type="predicted"/>
<dbReference type="Proteomes" id="UP000664405">
    <property type="component" value="Unassembled WGS sequence"/>
</dbReference>
<name>A0A8I1MBY4_9PROT</name>
<gene>
    <name evidence="2" type="ORF">JF547_20350</name>
</gene>
<dbReference type="PANTHER" id="PTHR12788:SF10">
    <property type="entry name" value="PROTEIN-TYROSINE SULFOTRANSFERASE"/>
    <property type="match status" value="1"/>
</dbReference>
<dbReference type="Gene3D" id="1.25.40.10">
    <property type="entry name" value="Tetratricopeptide repeat domain"/>
    <property type="match status" value="1"/>
</dbReference>
<dbReference type="InterPro" id="IPR011990">
    <property type="entry name" value="TPR-like_helical_dom_sf"/>
</dbReference>
<dbReference type="PANTHER" id="PTHR12788">
    <property type="entry name" value="PROTEIN-TYROSINE SULFOTRANSFERASE 2"/>
    <property type="match status" value="1"/>
</dbReference>
<dbReference type="InterPro" id="IPR027417">
    <property type="entry name" value="P-loop_NTPase"/>
</dbReference>
<dbReference type="SUPFAM" id="SSF52540">
    <property type="entry name" value="P-loop containing nucleoside triphosphate hydrolases"/>
    <property type="match status" value="1"/>
</dbReference>
<dbReference type="EMBL" id="JAEKJW010000004">
    <property type="protein sequence ID" value="MBN8198828.1"/>
    <property type="molecule type" value="Genomic_DNA"/>
</dbReference>
<dbReference type="AlphaFoldDB" id="A0A8I1MBY4"/>
<sequence>MTQSKKDIAGDLKRAMSAADFDTAAKIGARILRLHPRRTDIEIMTAVSELQGKNPASAGPRLRKLFRTVPTNDRLFTAVAQNLLQYSYLTSDFGSFESVLEERLRAAPKDGFLAFLLADVLFRAESHVSPGKCVAPKLSRAVSVLKTVGESSSHFNDAQTLMARIHLHQEDHAQAFAVLEKAVARQPGNLELRVVLASSYAMAGEVEQAVSTSLSIINDRPGYSAQPYMVISFMRPQAMPEDAVKHLEAILQNPKSDSSEKYKAAYALAKIAETEGDMERAFAYYGKGHAANRAARPFDMERELREMKTLEDMARQAAATDMSSGDVMALDAKGPKPIFIVGMPRSGTTLTERILGAHPDVYAAGEIGDFAKAVNDVVGKGRISEQLSRIDDKAARKIRSQYLEAMRAYAPEKRFVTNKTPANFVRLEMIRRVFPDAPIIHTHRHPLATCLSVYTTPFAIPMRYSDDLGELADYYRAYVGLMNVFFETDRNGMLYDLSYEDLVANPDVVAKDYLAHCGLDWHPECLEFYKTDHTATTASMIQVRRPIFKDSLGKWQRFEPYIGPLATLVSDADETKVKTAQKSSRNAVAA</sequence>
<evidence type="ECO:0000313" key="2">
    <source>
        <dbReference type="EMBL" id="MBN8198828.1"/>
    </source>
</evidence>
<dbReference type="Pfam" id="PF14559">
    <property type="entry name" value="TPR_19"/>
    <property type="match status" value="1"/>
</dbReference>
<dbReference type="GO" id="GO:0008476">
    <property type="term" value="F:protein-tyrosine sulfotransferase activity"/>
    <property type="evidence" value="ECO:0007669"/>
    <property type="project" value="InterPro"/>
</dbReference>
<dbReference type="InterPro" id="IPR026634">
    <property type="entry name" value="TPST-like"/>
</dbReference>
<protein>
    <submittedName>
        <fullName evidence="2">Sulfotransferase</fullName>
    </submittedName>
</protein>
<evidence type="ECO:0000256" key="1">
    <source>
        <dbReference type="ARBA" id="ARBA00022679"/>
    </source>
</evidence>
<dbReference type="Pfam" id="PF13469">
    <property type="entry name" value="Sulfotransfer_3"/>
    <property type="match status" value="1"/>
</dbReference>
<dbReference type="Gene3D" id="3.40.50.300">
    <property type="entry name" value="P-loop containing nucleotide triphosphate hydrolases"/>
    <property type="match status" value="1"/>
</dbReference>
<accession>A0A8I1MBY4</accession>
<reference evidence="2" key="1">
    <citation type="submission" date="2020-12" db="EMBL/GenBank/DDBJ databases">
        <title>Oil enriched cultivation method for isolating marine PHA-producing bacteria.</title>
        <authorList>
            <person name="Zheng W."/>
            <person name="Yu S."/>
            <person name="Huang Y."/>
        </authorList>
    </citation>
    <scope>NUCLEOTIDE SEQUENCE</scope>
    <source>
        <strain evidence="2">SY-2-3</strain>
    </source>
</reference>
<evidence type="ECO:0000313" key="3">
    <source>
        <dbReference type="Proteomes" id="UP000664405"/>
    </source>
</evidence>
<dbReference type="SUPFAM" id="SSF48452">
    <property type="entry name" value="TPR-like"/>
    <property type="match status" value="1"/>
</dbReference>